<dbReference type="PANTHER" id="PTHR40079">
    <property type="entry name" value="MANNAN ENDO-1,4-BETA-MANNOSIDASE E-RELATED"/>
    <property type="match status" value="1"/>
</dbReference>
<feature type="active site" description="Proton donor" evidence="4">
    <location>
        <position position="162"/>
    </location>
</feature>
<evidence type="ECO:0000256" key="4">
    <source>
        <dbReference type="PROSITE-ProRule" id="PRU01100"/>
    </source>
</evidence>
<evidence type="ECO:0000256" key="3">
    <source>
        <dbReference type="ARBA" id="ARBA00023295"/>
    </source>
</evidence>
<comment type="similarity">
    <text evidence="1 4">Belongs to the glycosyl hydrolase 26 family.</text>
</comment>
<sequence>MKKYLFITFSLLVFLFPISAIITRGSDAINGITWGYKSILCNSPFEFLKRNCNIDWKNIKINFGVYDPNGNFDSVNTISIVHEFIKWNEYEKGELDNFFNEASKNNRWTMVTVEPFTFDGSVDQTSTLFEDILKGSYDEATDAVCLDFKDSLNPVFIRWGHEMENVTGRYPWAKEDSESYIASYRYFVNRCRQIDSKNYFVWSPVGHTNANNYWPGGNYVDLIGLSVFEYPQWDIDNYGKARSFDNIFADRYNMVKDYDKSVIIAEFGVTGNQDFQKNWLFDAINSSKKYPLLKTIFYFNSVDSEGVWGDNYATPDWKINPDLFKNTN</sequence>
<dbReference type="GO" id="GO:0016985">
    <property type="term" value="F:mannan endo-1,4-beta-mannosidase activity"/>
    <property type="evidence" value="ECO:0007669"/>
    <property type="project" value="InterPro"/>
</dbReference>
<keyword evidence="2 4" id="KW-0378">Hydrolase</keyword>
<keyword evidence="3 4" id="KW-0326">Glycosidase</keyword>
<name>A0A1F8BH69_9BACT</name>
<dbReference type="PANTHER" id="PTHR40079:SF4">
    <property type="entry name" value="GH26 DOMAIN-CONTAINING PROTEIN-RELATED"/>
    <property type="match status" value="1"/>
</dbReference>
<reference evidence="6 7" key="1">
    <citation type="journal article" date="2016" name="Nat. Commun.">
        <title>Thousands of microbial genomes shed light on interconnected biogeochemical processes in an aquifer system.</title>
        <authorList>
            <person name="Anantharaman K."/>
            <person name="Brown C.T."/>
            <person name="Hug L.A."/>
            <person name="Sharon I."/>
            <person name="Castelle C.J."/>
            <person name="Probst A.J."/>
            <person name="Thomas B.C."/>
            <person name="Singh A."/>
            <person name="Wilkins M.J."/>
            <person name="Karaoz U."/>
            <person name="Brodie E.L."/>
            <person name="Williams K.H."/>
            <person name="Hubbard S.S."/>
            <person name="Banfield J.F."/>
        </authorList>
    </citation>
    <scope>NUCLEOTIDE SEQUENCE [LARGE SCALE GENOMIC DNA]</scope>
</reference>
<gene>
    <name evidence="6" type="ORF">A2961_02995</name>
</gene>
<dbReference type="PROSITE" id="PS51764">
    <property type="entry name" value="GH26"/>
    <property type="match status" value="1"/>
</dbReference>
<dbReference type="InterPro" id="IPR017853">
    <property type="entry name" value="GH"/>
</dbReference>
<dbReference type="Pfam" id="PF02156">
    <property type="entry name" value="Glyco_hydro_26"/>
    <property type="match status" value="1"/>
</dbReference>
<organism evidence="6 7">
    <name type="scientific">Candidatus Woesebacteria bacterium RIFCSPLOWO2_01_FULL_39_21</name>
    <dbReference type="NCBI Taxonomy" id="1802519"/>
    <lineage>
        <taxon>Bacteria</taxon>
        <taxon>Candidatus Woeseibacteriota</taxon>
    </lineage>
</organism>
<comment type="caution">
    <text evidence="6">The sequence shown here is derived from an EMBL/GenBank/DDBJ whole genome shotgun (WGS) entry which is preliminary data.</text>
</comment>
<dbReference type="AlphaFoldDB" id="A0A1F8BH69"/>
<dbReference type="Gene3D" id="3.20.20.80">
    <property type="entry name" value="Glycosidases"/>
    <property type="match status" value="1"/>
</dbReference>
<feature type="active site" description="Nucleophile" evidence="4">
    <location>
        <position position="266"/>
    </location>
</feature>
<proteinExistence type="inferred from homology"/>
<dbReference type="InterPro" id="IPR022790">
    <property type="entry name" value="GH26_dom"/>
</dbReference>
<dbReference type="EMBL" id="MGHF01000017">
    <property type="protein sequence ID" value="OGM63404.1"/>
    <property type="molecule type" value="Genomic_DNA"/>
</dbReference>
<dbReference type="InterPro" id="IPR000805">
    <property type="entry name" value="Glyco_hydro_26"/>
</dbReference>
<evidence type="ECO:0000256" key="2">
    <source>
        <dbReference type="ARBA" id="ARBA00022801"/>
    </source>
</evidence>
<feature type="domain" description="GH26" evidence="5">
    <location>
        <begin position="23"/>
        <end position="328"/>
    </location>
</feature>
<dbReference type="Proteomes" id="UP000177082">
    <property type="component" value="Unassembled WGS sequence"/>
</dbReference>
<dbReference type="GO" id="GO:0006080">
    <property type="term" value="P:substituted mannan metabolic process"/>
    <property type="evidence" value="ECO:0007669"/>
    <property type="project" value="InterPro"/>
</dbReference>
<protein>
    <recommendedName>
        <fullName evidence="5">GH26 domain-containing protein</fullName>
    </recommendedName>
</protein>
<evidence type="ECO:0000313" key="7">
    <source>
        <dbReference type="Proteomes" id="UP000177082"/>
    </source>
</evidence>
<dbReference type="STRING" id="1802519.A2961_02995"/>
<dbReference type="SUPFAM" id="SSF51445">
    <property type="entry name" value="(Trans)glycosidases"/>
    <property type="match status" value="1"/>
</dbReference>
<evidence type="ECO:0000259" key="5">
    <source>
        <dbReference type="PROSITE" id="PS51764"/>
    </source>
</evidence>
<accession>A0A1F8BH69</accession>
<evidence type="ECO:0000256" key="1">
    <source>
        <dbReference type="ARBA" id="ARBA00007754"/>
    </source>
</evidence>
<evidence type="ECO:0000313" key="6">
    <source>
        <dbReference type="EMBL" id="OGM63404.1"/>
    </source>
</evidence>